<proteinExistence type="predicted"/>
<dbReference type="PANTHER" id="PTHR34222:SF82">
    <property type="entry name" value="CCHC-TYPE DOMAIN-CONTAINING PROTEIN"/>
    <property type="match status" value="1"/>
</dbReference>
<dbReference type="OrthoDB" id="1746290at2759"/>
<dbReference type="Proteomes" id="UP001141806">
    <property type="component" value="Unassembled WGS sequence"/>
</dbReference>
<evidence type="ECO:0000313" key="2">
    <source>
        <dbReference type="EMBL" id="KAJ4969630.1"/>
    </source>
</evidence>
<dbReference type="PANTHER" id="PTHR34222">
    <property type="entry name" value="GAG_PRE-INTEGRS DOMAIN-CONTAINING PROTEIN"/>
    <property type="match status" value="1"/>
</dbReference>
<sequence>MNPLSNIDRSYSLLLQDQSQRSMQMTTSILDNLALLSLLAGTPSANAAMPTNKSKERCSNYNLIGYNRSSCYKLVGYPAHYRIHQCNQSKGQVVSSDSKIAPIHGSSTPTLTTDQYQCLLLLFGEVTQPVRANLASSSSQPFNTVLPCRMPDSVIESIPHSTTTPSPSSSSTSPVEDPPPPDPPRHSSRATRPPAHLGDYCCSHIQASSSSP</sequence>
<gene>
    <name evidence="2" type="ORF">NE237_002729</name>
</gene>
<comment type="caution">
    <text evidence="2">The sequence shown here is derived from an EMBL/GenBank/DDBJ whole genome shotgun (WGS) entry which is preliminary data.</text>
</comment>
<reference evidence="2" key="1">
    <citation type="journal article" date="2023" name="Plant J.">
        <title>The genome of the king protea, Protea cynaroides.</title>
        <authorList>
            <person name="Chang J."/>
            <person name="Duong T.A."/>
            <person name="Schoeman C."/>
            <person name="Ma X."/>
            <person name="Roodt D."/>
            <person name="Barker N."/>
            <person name="Li Z."/>
            <person name="Van de Peer Y."/>
            <person name="Mizrachi E."/>
        </authorList>
    </citation>
    <scope>NUCLEOTIDE SEQUENCE</scope>
    <source>
        <tissue evidence="2">Young leaves</tissue>
    </source>
</reference>
<feature type="compositionally biased region" description="Low complexity" evidence="1">
    <location>
        <begin position="155"/>
        <end position="175"/>
    </location>
</feature>
<accession>A0A9Q0QRX4</accession>
<feature type="region of interest" description="Disordered" evidence="1">
    <location>
        <begin position="155"/>
        <end position="212"/>
    </location>
</feature>
<name>A0A9Q0QRX4_9MAGN</name>
<keyword evidence="3" id="KW-1185">Reference proteome</keyword>
<dbReference type="AlphaFoldDB" id="A0A9Q0QRX4"/>
<protein>
    <submittedName>
        <fullName evidence="2">Uncharacterized protein</fullName>
    </submittedName>
</protein>
<evidence type="ECO:0000313" key="3">
    <source>
        <dbReference type="Proteomes" id="UP001141806"/>
    </source>
</evidence>
<dbReference type="EMBL" id="JAMYWD010000005">
    <property type="protein sequence ID" value="KAJ4969630.1"/>
    <property type="molecule type" value="Genomic_DNA"/>
</dbReference>
<evidence type="ECO:0000256" key="1">
    <source>
        <dbReference type="SAM" id="MobiDB-lite"/>
    </source>
</evidence>
<organism evidence="2 3">
    <name type="scientific">Protea cynaroides</name>
    <dbReference type="NCBI Taxonomy" id="273540"/>
    <lineage>
        <taxon>Eukaryota</taxon>
        <taxon>Viridiplantae</taxon>
        <taxon>Streptophyta</taxon>
        <taxon>Embryophyta</taxon>
        <taxon>Tracheophyta</taxon>
        <taxon>Spermatophyta</taxon>
        <taxon>Magnoliopsida</taxon>
        <taxon>Proteales</taxon>
        <taxon>Proteaceae</taxon>
        <taxon>Protea</taxon>
    </lineage>
</organism>